<comment type="caution">
    <text evidence="2">The sequence shown here is derived from an EMBL/GenBank/DDBJ whole genome shotgun (WGS) entry which is preliminary data.</text>
</comment>
<feature type="domain" description="Cyclic nucleotide-binding" evidence="1">
    <location>
        <begin position="37"/>
        <end position="118"/>
    </location>
</feature>
<organism evidence="2 3">
    <name type="scientific">Flavihumibacter fluminis</name>
    <dbReference type="NCBI Taxonomy" id="2909236"/>
    <lineage>
        <taxon>Bacteria</taxon>
        <taxon>Pseudomonadati</taxon>
        <taxon>Bacteroidota</taxon>
        <taxon>Chitinophagia</taxon>
        <taxon>Chitinophagales</taxon>
        <taxon>Chitinophagaceae</taxon>
        <taxon>Flavihumibacter</taxon>
    </lineage>
</organism>
<dbReference type="EMBL" id="JAKEVY010000001">
    <property type="protein sequence ID" value="MCF1713391.1"/>
    <property type="molecule type" value="Genomic_DNA"/>
</dbReference>
<proteinExistence type="predicted"/>
<keyword evidence="3" id="KW-1185">Reference proteome</keyword>
<protein>
    <submittedName>
        <fullName evidence="2">Crp/Fnr family transcriptional regulator</fullName>
    </submittedName>
</protein>
<sequence>MKLMGTNVFAYINRFVELTDAERKVLRQQIQIMTCVPKQVLTNIGELEQHTYFIEKGLVRKYFYRGQEEITVQISKEGQLISSSVSFLSGVPSDFVIETMEPCTLAFITKSGMETLYEYSVKFEKMGRLIILEWMLLKEKTDTFRMISSPKERFSQFIRENPDLLSRVPQKYLASLLDVKPETFSRFKKQYILNGEE</sequence>
<dbReference type="InterPro" id="IPR000595">
    <property type="entry name" value="cNMP-bd_dom"/>
</dbReference>
<evidence type="ECO:0000313" key="3">
    <source>
        <dbReference type="Proteomes" id="UP001200145"/>
    </source>
</evidence>
<dbReference type="Pfam" id="PF00027">
    <property type="entry name" value="cNMP_binding"/>
    <property type="match status" value="1"/>
</dbReference>
<reference evidence="2 3" key="1">
    <citation type="submission" date="2022-01" db="EMBL/GenBank/DDBJ databases">
        <title>Flavihumibacter sp. nov., isolated from sediment of a river.</title>
        <authorList>
            <person name="Liu H."/>
        </authorList>
    </citation>
    <scope>NUCLEOTIDE SEQUENCE [LARGE SCALE GENOMIC DNA]</scope>
    <source>
        <strain evidence="2 3">RY-1</strain>
    </source>
</reference>
<evidence type="ECO:0000313" key="2">
    <source>
        <dbReference type="EMBL" id="MCF1713391.1"/>
    </source>
</evidence>
<dbReference type="InterPro" id="IPR014710">
    <property type="entry name" value="RmlC-like_jellyroll"/>
</dbReference>
<dbReference type="RefSeq" id="WP_234863923.1">
    <property type="nucleotide sequence ID" value="NZ_JAKEVY010000001.1"/>
</dbReference>
<evidence type="ECO:0000259" key="1">
    <source>
        <dbReference type="Pfam" id="PF00027"/>
    </source>
</evidence>
<name>A0ABS9BCL0_9BACT</name>
<dbReference type="SUPFAM" id="SSF51206">
    <property type="entry name" value="cAMP-binding domain-like"/>
    <property type="match status" value="1"/>
</dbReference>
<gene>
    <name evidence="2" type="ORF">L0U88_01965</name>
</gene>
<dbReference type="Gene3D" id="2.60.120.10">
    <property type="entry name" value="Jelly Rolls"/>
    <property type="match status" value="1"/>
</dbReference>
<dbReference type="InterPro" id="IPR018490">
    <property type="entry name" value="cNMP-bd_dom_sf"/>
</dbReference>
<dbReference type="Proteomes" id="UP001200145">
    <property type="component" value="Unassembled WGS sequence"/>
</dbReference>
<accession>A0ABS9BCL0</accession>